<comment type="caution">
    <text evidence="1">The sequence shown here is derived from an EMBL/GenBank/DDBJ whole genome shotgun (WGS) entry which is preliminary data.</text>
</comment>
<organism evidence="1 2">
    <name type="scientific">Catharanthus roseus</name>
    <name type="common">Madagascar periwinkle</name>
    <name type="synonym">Vinca rosea</name>
    <dbReference type="NCBI Taxonomy" id="4058"/>
    <lineage>
        <taxon>Eukaryota</taxon>
        <taxon>Viridiplantae</taxon>
        <taxon>Streptophyta</taxon>
        <taxon>Embryophyta</taxon>
        <taxon>Tracheophyta</taxon>
        <taxon>Spermatophyta</taxon>
        <taxon>Magnoliopsida</taxon>
        <taxon>eudicotyledons</taxon>
        <taxon>Gunneridae</taxon>
        <taxon>Pentapetalae</taxon>
        <taxon>asterids</taxon>
        <taxon>lamiids</taxon>
        <taxon>Gentianales</taxon>
        <taxon>Apocynaceae</taxon>
        <taxon>Rauvolfioideae</taxon>
        <taxon>Vinceae</taxon>
        <taxon>Catharanthinae</taxon>
        <taxon>Catharanthus</taxon>
    </lineage>
</organism>
<dbReference type="EMBL" id="CM044705">
    <property type="protein sequence ID" value="KAI5663431.1"/>
    <property type="molecule type" value="Genomic_DNA"/>
</dbReference>
<accession>A0ACC0ARS0</accession>
<sequence length="153" mass="17113">MCIRRFGQVVKEGKKIEKYHTGTGIPIPYPGPWRVGSGSKILYPGGYGFGSGSKFNWFLWSKSGYSGIELYYRNKLQIEKCLPYPKRQKGILGGLRLKRVLAVDAFVAEMEAAILALKVADKQSLEKVVCEGDALNVVRALNGKRRNGKLVRY</sequence>
<dbReference type="Proteomes" id="UP001060085">
    <property type="component" value="Linkage Group LG05"/>
</dbReference>
<evidence type="ECO:0000313" key="2">
    <source>
        <dbReference type="Proteomes" id="UP001060085"/>
    </source>
</evidence>
<evidence type="ECO:0000313" key="1">
    <source>
        <dbReference type="EMBL" id="KAI5663431.1"/>
    </source>
</evidence>
<keyword evidence="2" id="KW-1185">Reference proteome</keyword>
<protein>
    <submittedName>
        <fullName evidence="1">Uncharacterized protein</fullName>
    </submittedName>
</protein>
<proteinExistence type="predicted"/>
<gene>
    <name evidence="1" type="ORF">M9H77_22754</name>
</gene>
<name>A0ACC0ARS0_CATRO</name>
<reference evidence="2" key="1">
    <citation type="journal article" date="2023" name="Nat. Plants">
        <title>Single-cell RNA sequencing provides a high-resolution roadmap for understanding the multicellular compartmentation of specialized metabolism.</title>
        <authorList>
            <person name="Sun S."/>
            <person name="Shen X."/>
            <person name="Li Y."/>
            <person name="Li Y."/>
            <person name="Wang S."/>
            <person name="Li R."/>
            <person name="Zhang H."/>
            <person name="Shen G."/>
            <person name="Guo B."/>
            <person name="Wei J."/>
            <person name="Xu J."/>
            <person name="St-Pierre B."/>
            <person name="Chen S."/>
            <person name="Sun C."/>
        </authorList>
    </citation>
    <scope>NUCLEOTIDE SEQUENCE [LARGE SCALE GENOMIC DNA]</scope>
</reference>